<reference evidence="1 2" key="1">
    <citation type="journal article" date="2022" name="Hortic Res">
        <title>A haplotype resolved chromosomal level avocado genome allows analysis of novel avocado genes.</title>
        <authorList>
            <person name="Nath O."/>
            <person name="Fletcher S.J."/>
            <person name="Hayward A."/>
            <person name="Shaw L.M."/>
            <person name="Masouleh A.K."/>
            <person name="Furtado A."/>
            <person name="Henry R.J."/>
            <person name="Mitter N."/>
        </authorList>
    </citation>
    <scope>NUCLEOTIDE SEQUENCE [LARGE SCALE GENOMIC DNA]</scope>
    <source>
        <strain evidence="2">cv. Hass</strain>
    </source>
</reference>
<name>A0ACC2K6S2_PERAE</name>
<gene>
    <name evidence="1" type="ORF">MRB53_036184</name>
</gene>
<organism evidence="1 2">
    <name type="scientific">Persea americana</name>
    <name type="common">Avocado</name>
    <dbReference type="NCBI Taxonomy" id="3435"/>
    <lineage>
        <taxon>Eukaryota</taxon>
        <taxon>Viridiplantae</taxon>
        <taxon>Streptophyta</taxon>
        <taxon>Embryophyta</taxon>
        <taxon>Tracheophyta</taxon>
        <taxon>Spermatophyta</taxon>
        <taxon>Magnoliopsida</taxon>
        <taxon>Magnoliidae</taxon>
        <taxon>Laurales</taxon>
        <taxon>Lauraceae</taxon>
        <taxon>Persea</taxon>
    </lineage>
</organism>
<evidence type="ECO:0000313" key="2">
    <source>
        <dbReference type="Proteomes" id="UP001234297"/>
    </source>
</evidence>
<sequence length="97" mass="11092">MLCNGFFQNIVLELFSLGPTSSPWPQNITEIIEGFGRLTRTNFAELIVQLREWGLQTDLFLGSTDATDRANPKHIFEGVLYLCIDVCRLVRETCKRL</sequence>
<dbReference type="Proteomes" id="UP001234297">
    <property type="component" value="Chromosome 12"/>
</dbReference>
<keyword evidence="2" id="KW-1185">Reference proteome</keyword>
<evidence type="ECO:0000313" key="1">
    <source>
        <dbReference type="EMBL" id="KAJ8616812.1"/>
    </source>
</evidence>
<protein>
    <submittedName>
        <fullName evidence="1">Uncharacterized protein</fullName>
    </submittedName>
</protein>
<dbReference type="EMBL" id="CM056820">
    <property type="protein sequence ID" value="KAJ8616812.1"/>
    <property type="molecule type" value="Genomic_DNA"/>
</dbReference>
<accession>A0ACC2K6S2</accession>
<proteinExistence type="predicted"/>
<comment type="caution">
    <text evidence="1">The sequence shown here is derived from an EMBL/GenBank/DDBJ whole genome shotgun (WGS) entry which is preliminary data.</text>
</comment>